<dbReference type="AlphaFoldDB" id="N1WQ82"/>
<dbReference type="Pfam" id="PF13517">
    <property type="entry name" value="FG-GAP_3"/>
    <property type="match status" value="1"/>
</dbReference>
<gene>
    <name evidence="3" type="ORF">pgond44_02018</name>
</gene>
<dbReference type="RefSeq" id="WP_003435623.1">
    <property type="nucleotide sequence ID" value="NZ_APLF01000002.1"/>
</dbReference>
<dbReference type="eggNOG" id="COG1520">
    <property type="taxonomic scope" value="Bacteria"/>
</dbReference>
<sequence length="576" mass="62144">MKIKKLLTVFILLLGVTSLFSQNRMGKKAMLNEDGTISVSEIEIPQSRVSTIDLELLFTFGRPASPIVKNSRGVTLADLNGDGTEEVIYGINTTLFAISGDGSILFEKEVEGLILLPPSIADLDGDGSPEIIVNTGYPTTVGRVYVTDNNGDDLPGWPITFNDKWMINAPAIADLDGDGTLDIITGERFGSSQGFVHALNIDGSEINENWPVEVPATPAFTPSIGDIDNDGSNDVVIAASSAGMYAFNSQGVILDGFPLVDAAVRYSYQSPMLVDLDGDETLEIVGANHGDSPGFYVLNHDATYFPGWPIATNGWTYSTPTVVDLDGDETYEIFMADRNTSNDETDLPTIYGLTPSGGNLSNFPIEKYGGNEGVLTIGDVNDDGVWDIIFSSTMTDAEGFGYIHAYSTDGSGEIEGFPLRPEGFTFLNGAVLGDIDNDGMMDLTANSNTLTFGGGVDMSYVNTYNLNIPFDKSKILSNGYKGSNTRDGLINEEVLSVNEFFGNEKLNIFPNPARTHFKVRLDTNDELQNLSLYNNLGQLVLSTTESFVDTTTLSSGLYVVKVITNEGKRTSKVVIE</sequence>
<dbReference type="PATRIC" id="fig|1189619.4.peg.422"/>
<dbReference type="NCBIfam" id="TIGR04183">
    <property type="entry name" value="Por_Secre_tail"/>
    <property type="match status" value="1"/>
</dbReference>
<dbReference type="EMBL" id="APLF01000002">
    <property type="protein sequence ID" value="EMY82436.1"/>
    <property type="molecule type" value="Genomic_DNA"/>
</dbReference>
<dbReference type="PANTHER" id="PTHR44103">
    <property type="entry name" value="PROPROTEIN CONVERTASE P"/>
    <property type="match status" value="1"/>
</dbReference>
<feature type="domain" description="Secretion system C-terminal sorting" evidence="2">
    <location>
        <begin position="508"/>
        <end position="575"/>
    </location>
</feature>
<keyword evidence="4" id="KW-1185">Reference proteome</keyword>
<evidence type="ECO:0000259" key="2">
    <source>
        <dbReference type="Pfam" id="PF18962"/>
    </source>
</evidence>
<dbReference type="STRING" id="1189619.pgond44_02018"/>
<dbReference type="Gene3D" id="2.130.10.130">
    <property type="entry name" value="Integrin alpha, N-terminal"/>
    <property type="match status" value="2"/>
</dbReference>
<evidence type="ECO:0000313" key="4">
    <source>
        <dbReference type="Proteomes" id="UP000012317"/>
    </source>
</evidence>
<name>N1WQ82_9FLAO</name>
<dbReference type="InterPro" id="IPR026444">
    <property type="entry name" value="Secre_tail"/>
</dbReference>
<proteinExistence type="predicted"/>
<dbReference type="InterPro" id="IPR013517">
    <property type="entry name" value="FG-GAP"/>
</dbReference>
<dbReference type="Pfam" id="PF18962">
    <property type="entry name" value="Por_Secre_tail"/>
    <property type="match status" value="1"/>
</dbReference>
<dbReference type="SUPFAM" id="SSF69318">
    <property type="entry name" value="Integrin alpha N-terminal domain"/>
    <property type="match status" value="2"/>
</dbReference>
<dbReference type="Proteomes" id="UP000012317">
    <property type="component" value="Unassembled WGS sequence"/>
</dbReference>
<keyword evidence="1" id="KW-0732">Signal</keyword>
<comment type="caution">
    <text evidence="3">The sequence shown here is derived from an EMBL/GenBank/DDBJ whole genome shotgun (WGS) entry which is preliminary data.</text>
</comment>
<dbReference type="PANTHER" id="PTHR44103:SF1">
    <property type="entry name" value="PROPROTEIN CONVERTASE P"/>
    <property type="match status" value="1"/>
</dbReference>
<protein>
    <submittedName>
        <fullName evidence="3">VCBS repeat domain protein ()</fullName>
    </submittedName>
</protein>
<dbReference type="InterPro" id="IPR028994">
    <property type="entry name" value="Integrin_alpha_N"/>
</dbReference>
<organism evidence="3 4">
    <name type="scientific">Psychroflexus gondwanensis ACAM 44</name>
    <dbReference type="NCBI Taxonomy" id="1189619"/>
    <lineage>
        <taxon>Bacteria</taxon>
        <taxon>Pseudomonadati</taxon>
        <taxon>Bacteroidota</taxon>
        <taxon>Flavobacteriia</taxon>
        <taxon>Flavobacteriales</taxon>
        <taxon>Flavobacteriaceae</taxon>
        <taxon>Psychroflexus</taxon>
    </lineage>
</organism>
<evidence type="ECO:0000313" key="3">
    <source>
        <dbReference type="EMBL" id="EMY82436.1"/>
    </source>
</evidence>
<accession>N1WQ82</accession>
<evidence type="ECO:0000256" key="1">
    <source>
        <dbReference type="ARBA" id="ARBA00022729"/>
    </source>
</evidence>
<reference evidence="3 4" key="1">
    <citation type="journal article" date="2014" name="Genome Biol. Evol.">
        <title>Extensive gene acquisition in the extremely psychrophilic bacterial species Psychroflexus torquis and the link to sea-ice ecosystem specialism.</title>
        <authorList>
            <person name="Feng S."/>
            <person name="Powell S.M."/>
            <person name="Wilson R."/>
            <person name="Bowman J.P."/>
        </authorList>
    </citation>
    <scope>NUCLEOTIDE SEQUENCE [LARGE SCALE GENOMIC DNA]</scope>
    <source>
        <strain evidence="3 4">ACAM 44</strain>
    </source>
</reference>